<proteinExistence type="predicted"/>
<name>A0A0D2L7W8_HYPSF</name>
<feature type="chain" id="PRO_5002257622" description="Fucose-specific lectin" evidence="1">
    <location>
        <begin position="21"/>
        <end position="463"/>
    </location>
</feature>
<keyword evidence="3" id="KW-1185">Reference proteome</keyword>
<sequence length="463" mass="49718">MQNFHFILGLFFMVAATCRAAPSVSLLSNTQLDANGIFFVSYDGVVNVNSFQLSGVLTYDNWQYAAWYTASRTAVLARRQLPSGAWTDLQLPHQLSTNDSHNVIALGVSPADGKIHVALDCHSTQVYYTSSEAGLATSGASWIASRFGAITNTIGTLNVGSTITYPQFVVTPDNLLQFVFRSGISGDGATQLAEYSAGTWTNVGSWASATGTYTSTNGVTSTARNLYIHGFTYRLSKAHVTGTWREQNSAVSCSSGGLTNHDTTYFYSEDKGRTWKNSAATLIGTSGSNPVNVNTAGIIVDSLNADHGLMNQESQDVDSTGQIHAIISYVPGRFTQCVTDYAANRTSFARPFHVFRSANGTFTKMEIPFALNAVGRSQIVLDKDDNAYVVLPYVRIVTASKASGWTDWTLAYDGVAQGLNAFGEVTVDRARVTSSGVLSILYQLTSSGTTPSAVKVIDFNLNG</sequence>
<dbReference type="AlphaFoldDB" id="A0A0D2L7W8"/>
<gene>
    <name evidence="2" type="ORF">HYPSUDRAFT_137862</name>
</gene>
<feature type="signal peptide" evidence="1">
    <location>
        <begin position="1"/>
        <end position="20"/>
    </location>
</feature>
<dbReference type="STRING" id="945553.A0A0D2L7W8"/>
<evidence type="ECO:0000313" key="3">
    <source>
        <dbReference type="Proteomes" id="UP000054270"/>
    </source>
</evidence>
<organism evidence="2 3">
    <name type="scientific">Hypholoma sublateritium (strain FD-334 SS-4)</name>
    <dbReference type="NCBI Taxonomy" id="945553"/>
    <lineage>
        <taxon>Eukaryota</taxon>
        <taxon>Fungi</taxon>
        <taxon>Dikarya</taxon>
        <taxon>Basidiomycota</taxon>
        <taxon>Agaricomycotina</taxon>
        <taxon>Agaricomycetes</taxon>
        <taxon>Agaricomycetidae</taxon>
        <taxon>Agaricales</taxon>
        <taxon>Agaricineae</taxon>
        <taxon>Strophariaceae</taxon>
        <taxon>Hypholoma</taxon>
    </lineage>
</organism>
<evidence type="ECO:0008006" key="4">
    <source>
        <dbReference type="Google" id="ProtNLM"/>
    </source>
</evidence>
<evidence type="ECO:0000313" key="2">
    <source>
        <dbReference type="EMBL" id="KJA23262.1"/>
    </source>
</evidence>
<evidence type="ECO:0000256" key="1">
    <source>
        <dbReference type="SAM" id="SignalP"/>
    </source>
</evidence>
<protein>
    <recommendedName>
        <fullName evidence="4">Fucose-specific lectin</fullName>
    </recommendedName>
</protein>
<dbReference type="EMBL" id="KN817544">
    <property type="protein sequence ID" value="KJA23262.1"/>
    <property type="molecule type" value="Genomic_DNA"/>
</dbReference>
<accession>A0A0D2L7W8</accession>
<dbReference type="OrthoDB" id="9978204at2759"/>
<dbReference type="Pfam" id="PF15892">
    <property type="entry name" value="BNR_4"/>
    <property type="match status" value="1"/>
</dbReference>
<keyword evidence="1" id="KW-0732">Signal</keyword>
<dbReference type="Proteomes" id="UP000054270">
    <property type="component" value="Unassembled WGS sequence"/>
</dbReference>
<reference evidence="3" key="1">
    <citation type="submission" date="2014-04" db="EMBL/GenBank/DDBJ databases">
        <title>Evolutionary Origins and Diversification of the Mycorrhizal Mutualists.</title>
        <authorList>
            <consortium name="DOE Joint Genome Institute"/>
            <consortium name="Mycorrhizal Genomics Consortium"/>
            <person name="Kohler A."/>
            <person name="Kuo A."/>
            <person name="Nagy L.G."/>
            <person name="Floudas D."/>
            <person name="Copeland A."/>
            <person name="Barry K.W."/>
            <person name="Cichocki N."/>
            <person name="Veneault-Fourrey C."/>
            <person name="LaButti K."/>
            <person name="Lindquist E.A."/>
            <person name="Lipzen A."/>
            <person name="Lundell T."/>
            <person name="Morin E."/>
            <person name="Murat C."/>
            <person name="Riley R."/>
            <person name="Ohm R."/>
            <person name="Sun H."/>
            <person name="Tunlid A."/>
            <person name="Henrissat B."/>
            <person name="Grigoriev I.V."/>
            <person name="Hibbett D.S."/>
            <person name="Martin F."/>
        </authorList>
    </citation>
    <scope>NUCLEOTIDE SEQUENCE [LARGE SCALE GENOMIC DNA]</scope>
    <source>
        <strain evidence="3">FD-334 SS-4</strain>
    </source>
</reference>
<dbReference type="OMA" id="GTWREQN"/>